<gene>
    <name evidence="3" type="ORF">K444DRAFT_310921</name>
</gene>
<evidence type="ECO:0000313" key="4">
    <source>
        <dbReference type="Proteomes" id="UP000235371"/>
    </source>
</evidence>
<dbReference type="Pfam" id="PF06985">
    <property type="entry name" value="HET"/>
    <property type="match status" value="1"/>
</dbReference>
<dbReference type="PANTHER" id="PTHR24148:SF64">
    <property type="entry name" value="HETEROKARYON INCOMPATIBILITY DOMAIN-CONTAINING PROTEIN"/>
    <property type="match status" value="1"/>
</dbReference>
<organism evidence="3 4">
    <name type="scientific">Hyaloscypha bicolor E</name>
    <dbReference type="NCBI Taxonomy" id="1095630"/>
    <lineage>
        <taxon>Eukaryota</taxon>
        <taxon>Fungi</taxon>
        <taxon>Dikarya</taxon>
        <taxon>Ascomycota</taxon>
        <taxon>Pezizomycotina</taxon>
        <taxon>Leotiomycetes</taxon>
        <taxon>Helotiales</taxon>
        <taxon>Hyaloscyphaceae</taxon>
        <taxon>Hyaloscypha</taxon>
        <taxon>Hyaloscypha bicolor</taxon>
    </lineage>
</organism>
<reference evidence="3 4" key="1">
    <citation type="submission" date="2016-04" db="EMBL/GenBank/DDBJ databases">
        <title>A degradative enzymes factory behind the ericoid mycorrhizal symbiosis.</title>
        <authorList>
            <consortium name="DOE Joint Genome Institute"/>
            <person name="Martino E."/>
            <person name="Morin E."/>
            <person name="Grelet G."/>
            <person name="Kuo A."/>
            <person name="Kohler A."/>
            <person name="Daghino S."/>
            <person name="Barry K."/>
            <person name="Choi C."/>
            <person name="Cichocki N."/>
            <person name="Clum A."/>
            <person name="Copeland A."/>
            <person name="Hainaut M."/>
            <person name="Haridas S."/>
            <person name="Labutti K."/>
            <person name="Lindquist E."/>
            <person name="Lipzen A."/>
            <person name="Khouja H.-R."/>
            <person name="Murat C."/>
            <person name="Ohm R."/>
            <person name="Olson A."/>
            <person name="Spatafora J."/>
            <person name="Veneault-Fourrey C."/>
            <person name="Henrissat B."/>
            <person name="Grigoriev I."/>
            <person name="Martin F."/>
            <person name="Perotto S."/>
        </authorList>
    </citation>
    <scope>NUCLEOTIDE SEQUENCE [LARGE SCALE GENOMIC DNA]</scope>
    <source>
        <strain evidence="3 4">E</strain>
    </source>
</reference>
<protein>
    <recommendedName>
        <fullName evidence="2">Heterokaryon incompatibility domain-containing protein</fullName>
    </recommendedName>
</protein>
<feature type="domain" description="Heterokaryon incompatibility" evidence="2">
    <location>
        <begin position="158"/>
        <end position="349"/>
    </location>
</feature>
<accession>A0A2J6TLU9</accession>
<dbReference type="PANTHER" id="PTHR24148">
    <property type="entry name" value="ANKYRIN REPEAT DOMAIN-CONTAINING PROTEIN 39 HOMOLOG-RELATED"/>
    <property type="match status" value="1"/>
</dbReference>
<dbReference type="RefSeq" id="XP_024740897.1">
    <property type="nucleotide sequence ID" value="XM_024871808.1"/>
</dbReference>
<evidence type="ECO:0000256" key="1">
    <source>
        <dbReference type="SAM" id="MobiDB-lite"/>
    </source>
</evidence>
<dbReference type="GeneID" id="36579890"/>
<sequence>MNYSMDYIRFWRPEPVNRDEFLRPSLGQIVDLHEMIMHMARQKYVRPKEDNEEDKPWEKLSSAFFLDFDPSGGGGPVPSFRISDYFPRGLVYNIPPRSPSNSSSALQISPPPSLAMSNFDPTEASYLLCCRACKGRFEYPLGKGVVTIVAGVPKGVSYKAVSYVWGKTYPLRLSCQNCTSITTVPMQSPAKFHRLMALAGTGNTIWLDAISIDQSDHSDIAAQVAVMGTIYSNATCVSVLLPSSDEEAFSRLRDLSDLAQQLLNRPEHFKWNYEDNDELERVESWDESGVPNIPLAGDLILGRVPRRLRPLYGGATTGSLCKRYYHELELFKDRLDTWQYWRRAWTFQEWALAGDIEITWESDVKFQRIERVKSTIVLAAITITKYKLRAGQYAKIKLGLSRGEVIRNFNTVKRLFPYEHVILYHEELDKEVLKFQTSLPNYGCSQVLGLRSNPRTDDREKFLARLNIMLNAFGSSKREARFDADLVCCWASMCEIDYEYRKDDSLSTALKKVETALRRREIKIFDFVVRSETDLAHSFFDYAKEHIQSNSTNKTEFHGAPIFTGRADTAVHFRNSAMLVNPTYIIADPERPLQEVIGATVGIISELSDVENVLEIFDVLISGAGGNFMFSPLQDEIKQVLLSLPDEASINNVLVFTLISAEDLHLDPEAHGTLMLPAWAICSKEMAKRGLLIVREGMNGTLALVVEEMNIHHLVAFLTISDQQSGTYLIRTDIEGNINLLLETPQRSDMMNDQMMLDRWFRGSIKLRSEPRAEALSLPKSQERKGKGKAANFVRNTQDKLKRFSFKKDKAK</sequence>
<dbReference type="AlphaFoldDB" id="A0A2J6TLU9"/>
<keyword evidence="4" id="KW-1185">Reference proteome</keyword>
<name>A0A2J6TLU9_9HELO</name>
<evidence type="ECO:0000313" key="3">
    <source>
        <dbReference type="EMBL" id="PMD63993.1"/>
    </source>
</evidence>
<evidence type="ECO:0000259" key="2">
    <source>
        <dbReference type="Pfam" id="PF06985"/>
    </source>
</evidence>
<dbReference type="InterPro" id="IPR010730">
    <property type="entry name" value="HET"/>
</dbReference>
<feature type="region of interest" description="Disordered" evidence="1">
    <location>
        <begin position="772"/>
        <end position="792"/>
    </location>
</feature>
<dbReference type="OrthoDB" id="3542217at2759"/>
<dbReference type="EMBL" id="KZ613774">
    <property type="protein sequence ID" value="PMD63993.1"/>
    <property type="molecule type" value="Genomic_DNA"/>
</dbReference>
<dbReference type="InParanoid" id="A0A2J6TLU9"/>
<proteinExistence type="predicted"/>
<dbReference type="InterPro" id="IPR052895">
    <property type="entry name" value="HetReg/Transcr_Mod"/>
</dbReference>
<dbReference type="Proteomes" id="UP000235371">
    <property type="component" value="Unassembled WGS sequence"/>
</dbReference>